<dbReference type="AlphaFoldDB" id="A0A1H4A6I2"/>
<dbReference type="EMBL" id="FNQP01000006">
    <property type="protein sequence ID" value="SEA31500.1"/>
    <property type="molecule type" value="Genomic_DNA"/>
</dbReference>
<dbReference type="PROSITE" id="PS51257">
    <property type="entry name" value="PROKAR_LIPOPROTEIN"/>
    <property type="match status" value="1"/>
</dbReference>
<gene>
    <name evidence="4" type="ORF">SAMN05660964_01345</name>
</gene>
<dbReference type="RefSeq" id="WP_093066678.1">
    <property type="nucleotide sequence ID" value="NZ_FNQP01000006.1"/>
</dbReference>
<dbReference type="PANTHER" id="PTHR31459:SF2">
    <property type="entry name" value="OS03G0843300 PROTEIN"/>
    <property type="match status" value="1"/>
</dbReference>
<evidence type="ECO:0000256" key="1">
    <source>
        <dbReference type="ARBA" id="ARBA00005960"/>
    </source>
</evidence>
<name>A0A1H4A6I2_9GAMM</name>
<dbReference type="SUPFAM" id="SSF117070">
    <property type="entry name" value="LEA14-like"/>
    <property type="match status" value="1"/>
</dbReference>
<organism evidence="4 5">
    <name type="scientific">Thiothrix caldifontis</name>
    <dbReference type="NCBI Taxonomy" id="525918"/>
    <lineage>
        <taxon>Bacteria</taxon>
        <taxon>Pseudomonadati</taxon>
        <taxon>Pseudomonadota</taxon>
        <taxon>Gammaproteobacteria</taxon>
        <taxon>Thiotrichales</taxon>
        <taxon>Thiotrichaceae</taxon>
        <taxon>Thiothrix</taxon>
    </lineage>
</organism>
<feature type="domain" description="Water stress and hypersensitive response" evidence="3">
    <location>
        <begin position="31"/>
        <end position="143"/>
    </location>
</feature>
<feature type="signal peptide" evidence="2">
    <location>
        <begin position="1"/>
        <end position="19"/>
    </location>
</feature>
<evidence type="ECO:0000313" key="4">
    <source>
        <dbReference type="EMBL" id="SEA31500.1"/>
    </source>
</evidence>
<dbReference type="GO" id="GO:0009269">
    <property type="term" value="P:response to desiccation"/>
    <property type="evidence" value="ECO:0007669"/>
    <property type="project" value="InterPro"/>
</dbReference>
<dbReference type="OrthoDB" id="6196336at2"/>
<dbReference type="Pfam" id="PF03168">
    <property type="entry name" value="LEA_2"/>
    <property type="match status" value="1"/>
</dbReference>
<dbReference type="SMART" id="SM00769">
    <property type="entry name" value="WHy"/>
    <property type="match status" value="1"/>
</dbReference>
<comment type="similarity">
    <text evidence="1">Belongs to the LEA type 2 family.</text>
</comment>
<dbReference type="STRING" id="525918.SAMN05660964_01345"/>
<evidence type="ECO:0000259" key="3">
    <source>
        <dbReference type="SMART" id="SM00769"/>
    </source>
</evidence>
<dbReference type="InterPro" id="IPR004864">
    <property type="entry name" value="LEA_2"/>
</dbReference>
<proteinExistence type="inferred from homology"/>
<evidence type="ECO:0000256" key="2">
    <source>
        <dbReference type="SAM" id="SignalP"/>
    </source>
</evidence>
<keyword evidence="2" id="KW-0732">Signal</keyword>
<evidence type="ECO:0000313" key="5">
    <source>
        <dbReference type="Proteomes" id="UP000199397"/>
    </source>
</evidence>
<sequence>MLKRISTLLSSALLLQACASGVPGVIEQPKISIQNIGLQEVSLTQGTAVVTLNVANPNAFPIPLKGIQYGLSLNGHPVASGDQAQDMSIGARQEMPINIPVKLDFMQLLQLAPEAMKTRSLQYDLTGAVKLPFISVPFQRQGGVGVRQ</sequence>
<feature type="chain" id="PRO_5011496420" evidence="2">
    <location>
        <begin position="20"/>
        <end position="148"/>
    </location>
</feature>
<dbReference type="Gene3D" id="2.60.40.1820">
    <property type="match status" value="1"/>
</dbReference>
<protein>
    <submittedName>
        <fullName evidence="4">LEA14-like dessication related protein</fullName>
    </submittedName>
</protein>
<dbReference type="InterPro" id="IPR045043">
    <property type="entry name" value="Lea14-like"/>
</dbReference>
<dbReference type="Proteomes" id="UP000199397">
    <property type="component" value="Unassembled WGS sequence"/>
</dbReference>
<keyword evidence="5" id="KW-1185">Reference proteome</keyword>
<dbReference type="InterPro" id="IPR013990">
    <property type="entry name" value="WHy-dom"/>
</dbReference>
<dbReference type="PANTHER" id="PTHR31459">
    <property type="match status" value="1"/>
</dbReference>
<reference evidence="4 5" key="1">
    <citation type="submission" date="2016-10" db="EMBL/GenBank/DDBJ databases">
        <authorList>
            <person name="de Groot N.N."/>
        </authorList>
    </citation>
    <scope>NUCLEOTIDE SEQUENCE [LARGE SCALE GENOMIC DNA]</scope>
    <source>
        <strain evidence="4 5">DSM 21228</strain>
    </source>
</reference>
<accession>A0A1H4A6I2</accession>